<gene>
    <name evidence="2" type="ORF">CANCADRAFT_140895</name>
</gene>
<organism evidence="2 3">
    <name type="scientific">Tortispora caseinolytica NRRL Y-17796</name>
    <dbReference type="NCBI Taxonomy" id="767744"/>
    <lineage>
        <taxon>Eukaryota</taxon>
        <taxon>Fungi</taxon>
        <taxon>Dikarya</taxon>
        <taxon>Ascomycota</taxon>
        <taxon>Saccharomycotina</taxon>
        <taxon>Trigonopsidomycetes</taxon>
        <taxon>Trigonopsidales</taxon>
        <taxon>Trigonopsidaceae</taxon>
        <taxon>Tortispora</taxon>
    </lineage>
</organism>
<protein>
    <recommendedName>
        <fullName evidence="4">Peroxin 20</fullName>
    </recommendedName>
</protein>
<feature type="compositionally biased region" description="Basic and acidic residues" evidence="1">
    <location>
        <begin position="15"/>
        <end position="32"/>
    </location>
</feature>
<proteinExistence type="predicted"/>
<reference evidence="3" key="1">
    <citation type="submission" date="2016-02" db="EMBL/GenBank/DDBJ databases">
        <title>Comparative genomics of biotechnologically important yeasts.</title>
        <authorList>
            <consortium name="DOE Joint Genome Institute"/>
            <person name="Riley R."/>
            <person name="Haridas S."/>
            <person name="Wolfe K.H."/>
            <person name="Lopes M.R."/>
            <person name="Hittinger C.T."/>
            <person name="Goker M."/>
            <person name="Salamov A."/>
            <person name="Wisecaver J."/>
            <person name="Long T.M."/>
            <person name="Aerts A.L."/>
            <person name="Barry K."/>
            <person name="Choi C."/>
            <person name="Clum A."/>
            <person name="Coughlan A.Y."/>
            <person name="Deshpande S."/>
            <person name="Douglass A.P."/>
            <person name="Hanson S.J."/>
            <person name="Klenk H.-P."/>
            <person name="Labutti K."/>
            <person name="Lapidus A."/>
            <person name="Lindquist E."/>
            <person name="Lipzen A."/>
            <person name="Meier-Kolthoff J.P."/>
            <person name="Ohm R.A."/>
            <person name="Otillar R.P."/>
            <person name="Pangilinan J."/>
            <person name="Peng Y."/>
            <person name="Rokas A."/>
            <person name="Rosa C.A."/>
            <person name="Scheuner C."/>
            <person name="Sibirny A.A."/>
            <person name="Slot J.C."/>
            <person name="Stielow J.B."/>
            <person name="Sun H."/>
            <person name="Kurtzman C.P."/>
            <person name="Blackwell M."/>
            <person name="Jeffries T.W."/>
            <person name="Grigoriev I.V."/>
        </authorList>
    </citation>
    <scope>NUCLEOTIDE SEQUENCE [LARGE SCALE GENOMIC DNA]</scope>
    <source>
        <strain evidence="3">NRRL Y-17796</strain>
    </source>
</reference>
<feature type="region of interest" description="Disordered" evidence="1">
    <location>
        <begin position="177"/>
        <end position="203"/>
    </location>
</feature>
<dbReference type="OrthoDB" id="5407351at2759"/>
<name>A0A1E4TCS6_9ASCO</name>
<sequence length="319" mass="35471">MSCSTPATKAALQSFDRDRELHRNVQARDRPVGEQFRTGTNSQSVNQGYDQFTANARNAHDSAANELRYHDHDFMDQKVQVMSNQMNAIDMRFQGQDTEWASEFRGLQINPDMVRSQEPLRYTNNGISRNTPTARSFVNYNTRIAPNATLGQSIAPAISDRQFEAAFVEAEAAASLKDAERSQAEESNEVVTKAHPSPGGDELAETAGQLYSVLNADESQKFKDSKFLLLMRQLRDREKVVHNQDIVSAFEATPSAENSAAMGSAHLDSVRGATADAEVYDPASVYDIDTNSPLQAAREWSGSNCNIPKMDWEEDYDAF</sequence>
<feature type="region of interest" description="Disordered" evidence="1">
    <location>
        <begin position="15"/>
        <end position="45"/>
    </location>
</feature>
<dbReference type="AlphaFoldDB" id="A0A1E4TCS6"/>
<dbReference type="EMBL" id="KV453843">
    <property type="protein sequence ID" value="ODV89561.1"/>
    <property type="molecule type" value="Genomic_DNA"/>
</dbReference>
<evidence type="ECO:0008006" key="4">
    <source>
        <dbReference type="Google" id="ProtNLM"/>
    </source>
</evidence>
<evidence type="ECO:0000256" key="1">
    <source>
        <dbReference type="SAM" id="MobiDB-lite"/>
    </source>
</evidence>
<evidence type="ECO:0000313" key="3">
    <source>
        <dbReference type="Proteomes" id="UP000095023"/>
    </source>
</evidence>
<evidence type="ECO:0000313" key="2">
    <source>
        <dbReference type="EMBL" id="ODV89561.1"/>
    </source>
</evidence>
<dbReference type="Proteomes" id="UP000095023">
    <property type="component" value="Unassembled WGS sequence"/>
</dbReference>
<keyword evidence="3" id="KW-1185">Reference proteome</keyword>
<accession>A0A1E4TCS6</accession>